<dbReference type="RefSeq" id="WP_044852700.1">
    <property type="nucleotide sequence ID" value="NZ_CP016174.1"/>
</dbReference>
<dbReference type="InterPro" id="IPR036812">
    <property type="entry name" value="NAD(P)_OxRdtase_dom_sf"/>
</dbReference>
<dbReference type="InterPro" id="IPR023210">
    <property type="entry name" value="NADP_OxRdtase_dom"/>
</dbReference>
<dbReference type="PRINTS" id="PR00069">
    <property type="entry name" value="ALDKETRDTASE"/>
</dbReference>
<proteinExistence type="predicted"/>
<dbReference type="PANTHER" id="PTHR43364">
    <property type="entry name" value="NADH-SPECIFIC METHYLGLYOXAL REDUCTASE-RELATED"/>
    <property type="match status" value="1"/>
</dbReference>
<keyword evidence="3" id="KW-1185">Reference proteome</keyword>
<dbReference type="InterPro" id="IPR050523">
    <property type="entry name" value="AKR_Detox_Biosynth"/>
</dbReference>
<sequence length="329" mass="36094">MKKRGIPGTDIEVSRLGLGTATWGFPGTEDDSAAQMRLFADLGGTFLDTANVYGNTRSEQVIGDLLSKSFNRRDFVIATKAGLVPGRPPLRTDASHGRLLNELDDSLRRLGTEHVDLWQIHAWDYETPVEETLTAIDKAVSSGKTRAVGVCNYCGWQTAKAATTQQIRGQAALATLEVEYSLLQRGIEREVLPAAEEFDLGILPWAPLGRGVLTGKYVAGITDEKAKSNFFRGYVQKYVVNDRCSRIVLEVVECARALGVTPGSIALSWARDRPRVVAPLVGARTVDQLEESLRSESVELPVELRQRLDEVSAVPITYPEHRNPVMSSS</sequence>
<evidence type="ECO:0000313" key="2">
    <source>
        <dbReference type="EMBL" id="ANN15819.1"/>
    </source>
</evidence>
<dbReference type="InterPro" id="IPR018170">
    <property type="entry name" value="Aldo/ket_reductase_CS"/>
</dbReference>
<dbReference type="Pfam" id="PF00248">
    <property type="entry name" value="Aldo_ket_red"/>
    <property type="match status" value="1"/>
</dbReference>
<dbReference type="Proteomes" id="UP000093695">
    <property type="component" value="Chromosome"/>
</dbReference>
<name>A0A193BUG9_AMYOR</name>
<reference evidence="2 3" key="1">
    <citation type="journal article" date="2015" name="Genome Announc.">
        <title>Draft Genome Sequence of Norvancomycin-Producing Strain Amycolatopsis orientalis CPCC200066.</title>
        <authorList>
            <person name="Lei X."/>
            <person name="Yuan F."/>
            <person name="Shi Y."/>
            <person name="Li X."/>
            <person name="Wang L."/>
            <person name="Hong B."/>
        </authorList>
    </citation>
    <scope>NUCLEOTIDE SEQUENCE [LARGE SCALE GENOMIC DNA]</scope>
    <source>
        <strain evidence="2 3">B-37</strain>
    </source>
</reference>
<dbReference type="GO" id="GO:0016491">
    <property type="term" value="F:oxidoreductase activity"/>
    <property type="evidence" value="ECO:0007669"/>
    <property type="project" value="InterPro"/>
</dbReference>
<dbReference type="KEGG" id="aori:SD37_09270"/>
<dbReference type="GO" id="GO:0005829">
    <property type="term" value="C:cytosol"/>
    <property type="evidence" value="ECO:0007669"/>
    <property type="project" value="TreeGrafter"/>
</dbReference>
<dbReference type="STRING" id="31958.SD37_09270"/>
<dbReference type="SUPFAM" id="SSF51430">
    <property type="entry name" value="NAD(P)-linked oxidoreductase"/>
    <property type="match status" value="1"/>
</dbReference>
<dbReference type="PANTHER" id="PTHR43364:SF18">
    <property type="entry name" value="OXIDOREDUCTASE"/>
    <property type="match status" value="1"/>
</dbReference>
<evidence type="ECO:0000259" key="1">
    <source>
        <dbReference type="Pfam" id="PF00248"/>
    </source>
</evidence>
<dbReference type="PROSITE" id="PS00062">
    <property type="entry name" value="ALDOKETO_REDUCTASE_2"/>
    <property type="match status" value="1"/>
</dbReference>
<evidence type="ECO:0000313" key="3">
    <source>
        <dbReference type="Proteomes" id="UP000093695"/>
    </source>
</evidence>
<organism evidence="2 3">
    <name type="scientific">Amycolatopsis orientalis</name>
    <name type="common">Nocardia orientalis</name>
    <dbReference type="NCBI Taxonomy" id="31958"/>
    <lineage>
        <taxon>Bacteria</taxon>
        <taxon>Bacillati</taxon>
        <taxon>Actinomycetota</taxon>
        <taxon>Actinomycetes</taxon>
        <taxon>Pseudonocardiales</taxon>
        <taxon>Pseudonocardiaceae</taxon>
        <taxon>Amycolatopsis</taxon>
    </lineage>
</organism>
<protein>
    <recommendedName>
        <fullName evidence="1">NADP-dependent oxidoreductase domain-containing protein</fullName>
    </recommendedName>
</protein>
<accession>A0A193BUG9</accession>
<gene>
    <name evidence="2" type="ORF">SD37_09270</name>
</gene>
<dbReference type="AlphaFoldDB" id="A0A193BUG9"/>
<feature type="domain" description="NADP-dependent oxidoreductase" evidence="1">
    <location>
        <begin position="15"/>
        <end position="312"/>
    </location>
</feature>
<dbReference type="InterPro" id="IPR020471">
    <property type="entry name" value="AKR"/>
</dbReference>
<dbReference type="Gene3D" id="3.20.20.100">
    <property type="entry name" value="NADP-dependent oxidoreductase domain"/>
    <property type="match status" value="1"/>
</dbReference>
<dbReference type="EMBL" id="CP016174">
    <property type="protein sequence ID" value="ANN15819.1"/>
    <property type="molecule type" value="Genomic_DNA"/>
</dbReference>